<organism evidence="9 10">
    <name type="scientific">Thiomicrorhabdus sediminis</name>
    <dbReference type="NCBI Taxonomy" id="2580412"/>
    <lineage>
        <taxon>Bacteria</taxon>
        <taxon>Pseudomonadati</taxon>
        <taxon>Pseudomonadota</taxon>
        <taxon>Gammaproteobacteria</taxon>
        <taxon>Thiotrichales</taxon>
        <taxon>Piscirickettsiaceae</taxon>
        <taxon>Thiomicrorhabdus</taxon>
    </lineage>
</organism>
<name>A0A4P9K5P5_9GAMM</name>
<dbReference type="EC" id="3.1.11.6" evidence="5"/>
<comment type="subcellular location">
    <subcellularLocation>
        <location evidence="5">Cytoplasm</location>
    </subcellularLocation>
</comment>
<dbReference type="InterPro" id="IPR043764">
    <property type="entry name" value="DUF5710"/>
</dbReference>
<evidence type="ECO:0000259" key="7">
    <source>
        <dbReference type="Pfam" id="PF13742"/>
    </source>
</evidence>
<comment type="catalytic activity">
    <reaction evidence="5">
        <text>Exonucleolytic cleavage in either 5'- to 3'- or 3'- to 5'-direction to yield nucleoside 5'-phosphates.</text>
        <dbReference type="EC" id="3.1.11.6"/>
    </reaction>
</comment>
<evidence type="ECO:0000259" key="8">
    <source>
        <dbReference type="Pfam" id="PF18974"/>
    </source>
</evidence>
<dbReference type="InterPro" id="IPR003753">
    <property type="entry name" value="Exonuc_VII_L"/>
</dbReference>
<dbReference type="KEGG" id="thig:FE785_05540"/>
<dbReference type="AlphaFoldDB" id="A0A4P9K5P5"/>
<evidence type="ECO:0000256" key="3">
    <source>
        <dbReference type="ARBA" id="ARBA00022801"/>
    </source>
</evidence>
<dbReference type="InterPro" id="IPR025824">
    <property type="entry name" value="OB-fold_nuc-bd_dom"/>
</dbReference>
<dbReference type="CDD" id="cd04489">
    <property type="entry name" value="ExoVII_LU_OBF"/>
    <property type="match status" value="1"/>
</dbReference>
<gene>
    <name evidence="9" type="ORF">FE785_05540</name>
</gene>
<sequence length="522" mass="58980">MIFLDVPFREKDAAKSLGARWDAVSKRWYIPESFDGDMQLFSKWLPNENASNHPQADILEDVSSKPNDKGIRLSALMNQVQLALRKEFAGGRWVIAEIANINQRRGHIYLELTETSDNGQIMANCRAMIWQSQAGHLLQRFLQATGSELAIGQKVLLLVEVSFHEQYGFSLVVQDMDPSFTLGELEQNLAKIRQNLVKKGVYQNNKRFVLPTDFFRIAVIAPPEAAGLGDFRADADLLQKLKLCEFTYFYSSFQGLNVETEMLSALDAVHAIHKTKPFDALVIIRGGGAKLDLNQLNIETIAEQLCLAELPVMSGIGHERDNTILDEVSHSRFDTPSKVIGYIRSQITNQAKAAQTHWLQIEKSSHIQIKSLQHRLQTLHHTVQRNSRDSVYRWQNLLEPLYYQTSRLSQQHISGASQKLETLQQGIHSQLDQKVAVLKMNVEQANERVQIDALRAIDNYKQQIIQSIAFILSSGPKTQLNRGFNIAKDSQGKPVTSAEKARLSKHLELEFSDGSVKVDVKE</sequence>
<evidence type="ECO:0000313" key="10">
    <source>
        <dbReference type="Proteomes" id="UP000304864"/>
    </source>
</evidence>
<dbReference type="Pfam" id="PF18974">
    <property type="entry name" value="DUF5710"/>
    <property type="match status" value="1"/>
</dbReference>
<dbReference type="RefSeq" id="WP_138564807.1">
    <property type="nucleotide sequence ID" value="NZ_CP040602.1"/>
</dbReference>
<reference evidence="9 10" key="1">
    <citation type="submission" date="2019-05" db="EMBL/GenBank/DDBJ databases">
        <title>Thiomicrorhabdus sediminis sp. nov, a novel sulfur-oxidizing bacterium isolated from coastal sediment.</title>
        <authorList>
            <person name="Liu X."/>
        </authorList>
    </citation>
    <scope>NUCLEOTIDE SEQUENCE [LARGE SCALE GENOMIC DNA]</scope>
    <source>
        <strain evidence="9 10">G1</strain>
    </source>
</reference>
<evidence type="ECO:0000256" key="5">
    <source>
        <dbReference type="RuleBase" id="RU004355"/>
    </source>
</evidence>
<dbReference type="PANTHER" id="PTHR30008:SF0">
    <property type="entry name" value="EXODEOXYRIBONUCLEASE 7 LARGE SUBUNIT"/>
    <property type="match status" value="1"/>
</dbReference>
<proteinExistence type="inferred from homology"/>
<feature type="domain" description="OB-fold nucleic acid binding" evidence="7">
    <location>
        <begin position="72"/>
        <end position="177"/>
    </location>
</feature>
<feature type="domain" description="DUF5710" evidence="8">
    <location>
        <begin position="2"/>
        <end position="46"/>
    </location>
</feature>
<comment type="similarity">
    <text evidence="5">Belongs to the XseA family.</text>
</comment>
<keyword evidence="3 5" id="KW-0378">Hydrolase</keyword>
<protein>
    <recommendedName>
        <fullName evidence="5">Exodeoxyribonuclease 7 large subunit</fullName>
        <ecNumber evidence="5">3.1.11.6</ecNumber>
    </recommendedName>
</protein>
<dbReference type="InterPro" id="IPR020579">
    <property type="entry name" value="Exonuc_VII_lsu_C"/>
</dbReference>
<keyword evidence="4 5" id="KW-0269">Exonuclease</keyword>
<keyword evidence="2 5" id="KW-0540">Nuclease</keyword>
<dbReference type="OrthoDB" id="7235451at2"/>
<evidence type="ECO:0000313" key="9">
    <source>
        <dbReference type="EMBL" id="QCU90131.1"/>
    </source>
</evidence>
<feature type="domain" description="Exonuclease VII large subunit C-terminal" evidence="6">
    <location>
        <begin position="204"/>
        <end position="518"/>
    </location>
</feature>
<evidence type="ECO:0000256" key="2">
    <source>
        <dbReference type="ARBA" id="ARBA00022722"/>
    </source>
</evidence>
<dbReference type="Pfam" id="PF02601">
    <property type="entry name" value="Exonuc_VII_L"/>
    <property type="match status" value="1"/>
</dbReference>
<dbReference type="Proteomes" id="UP000304864">
    <property type="component" value="Chromosome"/>
</dbReference>
<dbReference type="GO" id="GO:0008855">
    <property type="term" value="F:exodeoxyribonuclease VII activity"/>
    <property type="evidence" value="ECO:0007669"/>
    <property type="project" value="UniProtKB-UniRule"/>
</dbReference>
<evidence type="ECO:0000256" key="1">
    <source>
        <dbReference type="ARBA" id="ARBA00022490"/>
    </source>
</evidence>
<evidence type="ECO:0000259" key="6">
    <source>
        <dbReference type="Pfam" id="PF02601"/>
    </source>
</evidence>
<dbReference type="GO" id="GO:0003676">
    <property type="term" value="F:nucleic acid binding"/>
    <property type="evidence" value="ECO:0007669"/>
    <property type="project" value="InterPro"/>
</dbReference>
<keyword evidence="10" id="KW-1185">Reference proteome</keyword>
<dbReference type="EMBL" id="CP040602">
    <property type="protein sequence ID" value="QCU90131.1"/>
    <property type="molecule type" value="Genomic_DNA"/>
</dbReference>
<dbReference type="GO" id="GO:0005737">
    <property type="term" value="C:cytoplasm"/>
    <property type="evidence" value="ECO:0007669"/>
    <property type="project" value="UniProtKB-SubCell"/>
</dbReference>
<evidence type="ECO:0000256" key="4">
    <source>
        <dbReference type="ARBA" id="ARBA00022839"/>
    </source>
</evidence>
<dbReference type="GO" id="GO:0006308">
    <property type="term" value="P:DNA catabolic process"/>
    <property type="evidence" value="ECO:0007669"/>
    <property type="project" value="UniProtKB-UniRule"/>
</dbReference>
<dbReference type="GO" id="GO:0009318">
    <property type="term" value="C:exodeoxyribonuclease VII complex"/>
    <property type="evidence" value="ECO:0007669"/>
    <property type="project" value="UniProtKB-UniRule"/>
</dbReference>
<keyword evidence="1" id="KW-0963">Cytoplasm</keyword>
<accession>A0A4P9K5P5</accession>
<dbReference type="Pfam" id="PF13742">
    <property type="entry name" value="tRNA_anti_2"/>
    <property type="match status" value="1"/>
</dbReference>
<dbReference type="PANTHER" id="PTHR30008">
    <property type="entry name" value="EXODEOXYRIBONUCLEASE 7 LARGE SUBUNIT"/>
    <property type="match status" value="1"/>
</dbReference>
<dbReference type="NCBIfam" id="TIGR00237">
    <property type="entry name" value="xseA"/>
    <property type="match status" value="1"/>
</dbReference>